<evidence type="ECO:0000256" key="4">
    <source>
        <dbReference type="SAM" id="MobiDB-lite"/>
    </source>
</evidence>
<feature type="repeat" description="RCC1" evidence="3">
    <location>
        <begin position="237"/>
        <end position="294"/>
    </location>
</feature>
<keyword evidence="7" id="KW-1185">Reference proteome</keyword>
<feature type="region of interest" description="Disordered" evidence="4">
    <location>
        <begin position="182"/>
        <end position="208"/>
    </location>
</feature>
<comment type="caution">
    <text evidence="6">The sequence shown here is derived from an EMBL/GenBank/DDBJ whole genome shotgun (WGS) entry which is preliminary data.</text>
</comment>
<accession>A0A545URM0</accession>
<proteinExistence type="predicted"/>
<feature type="region of interest" description="Disordered" evidence="4">
    <location>
        <begin position="112"/>
        <end position="135"/>
    </location>
</feature>
<feature type="domain" description="RCC1-like" evidence="5">
    <location>
        <begin position="106"/>
        <end position="534"/>
    </location>
</feature>
<evidence type="ECO:0000256" key="3">
    <source>
        <dbReference type="PROSITE-ProRule" id="PRU00235"/>
    </source>
</evidence>
<dbReference type="InterPro" id="IPR009091">
    <property type="entry name" value="RCC1/BLIP-II"/>
</dbReference>
<dbReference type="GO" id="GO:0005085">
    <property type="term" value="F:guanyl-nucleotide exchange factor activity"/>
    <property type="evidence" value="ECO:0007669"/>
    <property type="project" value="TreeGrafter"/>
</dbReference>
<dbReference type="STRING" id="43265.A0A545URM0"/>
<dbReference type="PANTHER" id="PTHR45982">
    <property type="entry name" value="REGULATOR OF CHROMOSOME CONDENSATION"/>
    <property type="match status" value="1"/>
</dbReference>
<evidence type="ECO:0000313" key="7">
    <source>
        <dbReference type="Proteomes" id="UP000315783"/>
    </source>
</evidence>
<evidence type="ECO:0000259" key="5">
    <source>
        <dbReference type="Pfam" id="PF25390"/>
    </source>
</evidence>
<feature type="repeat" description="RCC1" evidence="3">
    <location>
        <begin position="485"/>
        <end position="538"/>
    </location>
</feature>
<sequence>MESRRRAPVSASRKTAPQRVTATTKATPKAKPVKRNGKVPAEAPAPAPASRKRKPAPSEARRGRASAAKPAPPQPRPVKRTKTSRAEKGRDSPAVINQRANEAVSVFVFGGGDSGELGLGPKRTETARPLKNPFLDPGQKSTLHVTDIACGGMHTVALTVDNQIVTWGVNDNMALGRKTEWDGGLRDLDDESDSEAGELNPFESTPTAIPPEHFAPGTVFVSVAAGDSCSFALTNTGLVYGWGTFRDPEGNDSFGYSADGAVVEKQATPVLVQGLEKITQIACGANHAFALDARGYIWGWGCGRQNQFLRRVFGRHQDTLRPQVVRACRGTTRYVACGEYHCFAVDRSDNVWGWGLNGYGEAGDASTAGGDAAFVARAVKIPALCGRGVTLLAGGAHHSAALTADGDCLVWGRLDGGQLGLGLGTGTGIGIGLSAEQVADARHVRCDERGRPRICLVPTVVPGLGAAVSHVACGTEHTIFVTAQGRAFATGFNSSGQLGLGTDEDAEVPRQIGGKHVEGRTLVWAGAGGQFSVVAANAG</sequence>
<feature type="repeat" description="RCC1" evidence="3">
    <location>
        <begin position="295"/>
        <end position="348"/>
    </location>
</feature>
<keyword evidence="1" id="KW-0344">Guanine-nucleotide releasing factor</keyword>
<feature type="repeat" description="RCC1" evidence="3">
    <location>
        <begin position="162"/>
        <end position="236"/>
    </location>
</feature>
<keyword evidence="2" id="KW-0677">Repeat</keyword>
<feature type="repeat" description="RCC1" evidence="3">
    <location>
        <begin position="104"/>
        <end position="161"/>
    </location>
</feature>
<dbReference type="InterPro" id="IPR058923">
    <property type="entry name" value="RCC1-like_dom"/>
</dbReference>
<dbReference type="Proteomes" id="UP000315783">
    <property type="component" value="Unassembled WGS sequence"/>
</dbReference>
<dbReference type="PROSITE" id="PS00626">
    <property type="entry name" value="RCC1_2"/>
    <property type="match status" value="4"/>
</dbReference>
<dbReference type="Pfam" id="PF25390">
    <property type="entry name" value="WD40_RLD"/>
    <property type="match status" value="1"/>
</dbReference>
<dbReference type="PANTHER" id="PTHR45982:SF1">
    <property type="entry name" value="REGULATOR OF CHROMOSOME CONDENSATION"/>
    <property type="match status" value="1"/>
</dbReference>
<evidence type="ECO:0000256" key="2">
    <source>
        <dbReference type="ARBA" id="ARBA00022737"/>
    </source>
</evidence>
<feature type="region of interest" description="Disordered" evidence="4">
    <location>
        <begin position="1"/>
        <end position="98"/>
    </location>
</feature>
<dbReference type="GO" id="GO:0005737">
    <property type="term" value="C:cytoplasm"/>
    <property type="evidence" value="ECO:0007669"/>
    <property type="project" value="TreeGrafter"/>
</dbReference>
<evidence type="ECO:0000256" key="1">
    <source>
        <dbReference type="ARBA" id="ARBA00022658"/>
    </source>
</evidence>
<evidence type="ECO:0000313" key="6">
    <source>
        <dbReference type="EMBL" id="TQV92100.1"/>
    </source>
</evidence>
<dbReference type="InterPro" id="IPR051553">
    <property type="entry name" value="Ran_GTPase-activating"/>
</dbReference>
<protein>
    <submittedName>
        <fullName evidence="6">Regulator of chromosome condensation</fullName>
    </submittedName>
</protein>
<reference evidence="6 7" key="1">
    <citation type="journal article" date="2019" name="Appl. Microbiol. Biotechnol.">
        <title>Genome sequence of Isaria javanica and comparative genome analysis insights into family S53 peptidase evolution in fungal entomopathogens.</title>
        <authorList>
            <person name="Lin R."/>
            <person name="Zhang X."/>
            <person name="Xin B."/>
            <person name="Zou M."/>
            <person name="Gao Y."/>
            <person name="Qin F."/>
            <person name="Hu Q."/>
            <person name="Xie B."/>
            <person name="Cheng X."/>
        </authorList>
    </citation>
    <scope>NUCLEOTIDE SEQUENCE [LARGE SCALE GENOMIC DNA]</scope>
    <source>
        <strain evidence="6 7">IJ1G</strain>
    </source>
</reference>
<dbReference type="InterPro" id="IPR000408">
    <property type="entry name" value="Reg_chr_condens"/>
</dbReference>
<dbReference type="PROSITE" id="PS00625">
    <property type="entry name" value="RCC1_1"/>
    <property type="match status" value="1"/>
</dbReference>
<dbReference type="OrthoDB" id="61110at2759"/>
<feature type="repeat" description="RCC1" evidence="3">
    <location>
        <begin position="406"/>
        <end position="484"/>
    </location>
</feature>
<feature type="repeat" description="RCC1" evidence="3">
    <location>
        <begin position="349"/>
        <end position="405"/>
    </location>
</feature>
<feature type="compositionally biased region" description="Low complexity" evidence="4">
    <location>
        <begin position="20"/>
        <end position="30"/>
    </location>
</feature>
<dbReference type="SUPFAM" id="SSF50985">
    <property type="entry name" value="RCC1/BLIP-II"/>
    <property type="match status" value="1"/>
</dbReference>
<name>A0A545URM0_9HYPO</name>
<dbReference type="PROSITE" id="PS50012">
    <property type="entry name" value="RCC1_3"/>
    <property type="match status" value="7"/>
</dbReference>
<dbReference type="AlphaFoldDB" id="A0A545URM0"/>
<organism evidence="6 7">
    <name type="scientific">Cordyceps javanica</name>
    <dbReference type="NCBI Taxonomy" id="43265"/>
    <lineage>
        <taxon>Eukaryota</taxon>
        <taxon>Fungi</taxon>
        <taxon>Dikarya</taxon>
        <taxon>Ascomycota</taxon>
        <taxon>Pezizomycotina</taxon>
        <taxon>Sordariomycetes</taxon>
        <taxon>Hypocreomycetidae</taxon>
        <taxon>Hypocreales</taxon>
        <taxon>Cordycipitaceae</taxon>
        <taxon>Cordyceps</taxon>
    </lineage>
</organism>
<dbReference type="EMBL" id="SPUK01000016">
    <property type="protein sequence ID" value="TQV92100.1"/>
    <property type="molecule type" value="Genomic_DNA"/>
</dbReference>
<gene>
    <name evidence="6" type="ORF">IF1G_09172</name>
</gene>
<dbReference type="Gene3D" id="2.130.10.30">
    <property type="entry name" value="Regulator of chromosome condensation 1/beta-lactamase-inhibitor protein II"/>
    <property type="match status" value="1"/>
</dbReference>
<dbReference type="PRINTS" id="PR00633">
    <property type="entry name" value="RCCNDNSATION"/>
</dbReference>